<dbReference type="InterPro" id="IPR007712">
    <property type="entry name" value="RelE/ParE_toxin"/>
</dbReference>
<organism evidence="3 4">
    <name type="scientific">Enterococcus plantarum</name>
    <dbReference type="NCBI Taxonomy" id="1077675"/>
    <lineage>
        <taxon>Bacteria</taxon>
        <taxon>Bacillati</taxon>
        <taxon>Bacillota</taxon>
        <taxon>Bacilli</taxon>
        <taxon>Lactobacillales</taxon>
        <taxon>Enterococcaceae</taxon>
        <taxon>Enterococcus</taxon>
    </lineage>
</organism>
<dbReference type="Gene3D" id="3.30.2310.20">
    <property type="entry name" value="RelE-like"/>
    <property type="match status" value="1"/>
</dbReference>
<dbReference type="EMBL" id="PIEU01000088">
    <property type="protein sequence ID" value="PZL72116.1"/>
    <property type="molecule type" value="Genomic_DNA"/>
</dbReference>
<name>A0A2W3YWI6_9ENTE</name>
<evidence type="ECO:0000256" key="2">
    <source>
        <dbReference type="ARBA" id="ARBA00022649"/>
    </source>
</evidence>
<sequence>MKYYEVRFSNKAKKTLKKIDKSQALIILGWIKKNLLESENPRQFGKSLTGELSNYWWYRVGAYRIIAEIKEDELITNLINVGQRKEIYKKK</sequence>
<dbReference type="InterPro" id="IPR035093">
    <property type="entry name" value="RelE/ParE_toxin_dom_sf"/>
</dbReference>
<keyword evidence="2" id="KW-1277">Toxin-antitoxin system</keyword>
<keyword evidence="4" id="KW-1185">Reference proteome</keyword>
<evidence type="ECO:0000313" key="4">
    <source>
        <dbReference type="Proteomes" id="UP000249828"/>
    </source>
</evidence>
<dbReference type="NCBIfam" id="TIGR02385">
    <property type="entry name" value="RelE_StbE"/>
    <property type="match status" value="1"/>
</dbReference>
<dbReference type="Proteomes" id="UP000249828">
    <property type="component" value="Unassembled WGS sequence"/>
</dbReference>
<evidence type="ECO:0000313" key="3">
    <source>
        <dbReference type="EMBL" id="PZL72116.1"/>
    </source>
</evidence>
<dbReference type="PANTHER" id="PTHR35601:SF1">
    <property type="entry name" value="TOXIN RELE"/>
    <property type="match status" value="1"/>
</dbReference>
<dbReference type="SUPFAM" id="SSF143011">
    <property type="entry name" value="RelE-like"/>
    <property type="match status" value="1"/>
</dbReference>
<evidence type="ECO:0000256" key="1">
    <source>
        <dbReference type="ARBA" id="ARBA00006226"/>
    </source>
</evidence>
<accession>A0A2W3YWI6</accession>
<dbReference type="Pfam" id="PF05016">
    <property type="entry name" value="ParE_toxin"/>
    <property type="match status" value="1"/>
</dbReference>
<dbReference type="RefSeq" id="WP_111248209.1">
    <property type="nucleotide sequence ID" value="NZ_PIEU01000088.1"/>
</dbReference>
<gene>
    <name evidence="3" type="ORF">CI088_10915</name>
</gene>
<comment type="caution">
    <text evidence="3">The sequence shown here is derived from an EMBL/GenBank/DDBJ whole genome shotgun (WGS) entry which is preliminary data.</text>
</comment>
<proteinExistence type="inferred from homology"/>
<dbReference type="AlphaFoldDB" id="A0A2W3YWI6"/>
<comment type="similarity">
    <text evidence="1">Belongs to the RelE toxin family.</text>
</comment>
<reference evidence="3 4" key="1">
    <citation type="submission" date="2017-11" db="EMBL/GenBank/DDBJ databases">
        <title>Draft genome sequence of Enterococcus plantarum TRW2 strain isolated from lettuce.</title>
        <authorList>
            <person name="Kim E.B."/>
            <person name="Marco M.L."/>
            <person name="Williams T.R."/>
            <person name="You I.H."/>
        </authorList>
    </citation>
    <scope>NUCLEOTIDE SEQUENCE [LARGE SCALE GENOMIC DNA]</scope>
    <source>
        <strain evidence="3 4">TRW2</strain>
    </source>
</reference>
<dbReference type="PANTHER" id="PTHR35601">
    <property type="entry name" value="TOXIN RELE"/>
    <property type="match status" value="1"/>
</dbReference>
<protein>
    <submittedName>
        <fullName evidence="3">Type II toxin-antitoxin system mRNA interferase toxin, RelE/StbE family</fullName>
    </submittedName>
</protein>